<reference evidence="1 2" key="1">
    <citation type="submission" date="2018-06" db="EMBL/GenBank/DDBJ databases">
        <authorList>
            <consortium name="Pathogen Informatics"/>
            <person name="Doyle S."/>
        </authorList>
    </citation>
    <scope>NUCLEOTIDE SEQUENCE [LARGE SCALE GENOMIC DNA]</scope>
    <source>
        <strain evidence="1 2">NCTC10723</strain>
    </source>
</reference>
<gene>
    <name evidence="1" type="ORF">NCTC10723_01255</name>
</gene>
<keyword evidence="2" id="KW-1185">Reference proteome</keyword>
<protein>
    <submittedName>
        <fullName evidence="1">Uncharacterized protein conserved in bacteria</fullName>
    </submittedName>
</protein>
<dbReference type="InterPro" id="IPR018695">
    <property type="entry name" value="DUF2194"/>
</dbReference>
<dbReference type="OrthoDB" id="9761886at2"/>
<dbReference type="AlphaFoldDB" id="A0A377GXY7"/>
<name>A0A377GXY7_9FUSO</name>
<organism evidence="1 2">
    <name type="scientific">Fusobacterium necrogenes</name>
    <dbReference type="NCBI Taxonomy" id="858"/>
    <lineage>
        <taxon>Bacteria</taxon>
        <taxon>Fusobacteriati</taxon>
        <taxon>Fusobacteriota</taxon>
        <taxon>Fusobacteriia</taxon>
        <taxon>Fusobacteriales</taxon>
        <taxon>Fusobacteriaceae</taxon>
        <taxon>Fusobacterium</taxon>
    </lineage>
</organism>
<dbReference type="GO" id="GO:0005975">
    <property type="term" value="P:carbohydrate metabolic process"/>
    <property type="evidence" value="ECO:0007669"/>
    <property type="project" value="InterPro"/>
</dbReference>
<dbReference type="Gene3D" id="3.20.20.370">
    <property type="entry name" value="Glycoside hydrolase/deacetylase"/>
    <property type="match status" value="1"/>
</dbReference>
<dbReference type="Pfam" id="PF09960">
    <property type="entry name" value="DUF2194"/>
    <property type="match status" value="1"/>
</dbReference>
<proteinExistence type="predicted"/>
<accession>A0A377GXY7</accession>
<dbReference type="RefSeq" id="WP_115270423.1">
    <property type="nucleotide sequence ID" value="NZ_UGGU01000003.1"/>
</dbReference>
<dbReference type="SUPFAM" id="SSF88713">
    <property type="entry name" value="Glycoside hydrolase/deacetylase"/>
    <property type="match status" value="1"/>
</dbReference>
<sequence length="613" mass="71756">MKSRYFIFLILLLAGIVQGIRFLDKGDYFSLEQNHRFISPTIKKEKTTLENYQKYLVFYSKNNSLSQEILDNLEEVFKFNKTPYDKVEIGEDIDISLYQNFIFTTDTFLGFRKNIYLAMREKIKNEGGGIFLFTNSLYSPFHRFLGIESIDLKESYISNGMSFSEKFYPGLDSLSIKDGSISGYTHSPKLSKDVKIIAKDKKETPLIWKKELGKGEIFYVNTSLLAEKVGRGVMTQLISLGSPWYIGVTLNSKLVHLDDFPSPIPRYRDDIIYKSYGMDTHDFYNQIWWQDMKALARRRNLKYSAFMIGDYNDDMSKSSMKELNRTTMRDLDKRGRELFLQGGELGIHGYNHNPLAFEGDIDFKSLNYNPWKNEEDIEAGLTKLDNIIKELWGDNVEIYSYVPPSNILTTRGKKVLYKHYPNLKIISSLFYGAGDGSFVTEVGRDRDFPSIYLLPRFSSGFSATEEKMWNIYNALAVYGYYSHFIHPDDILSEDRGYGKDWEQLLREFENMLEEVDKNLPYLEPTLNYELLEKYKNVENIELYSKKIGNKIIIETKNFNSPFEITFRLKNNRIKNVSSNRIRVIGEYKNNTLYQLSIDREYFEIELEEGKYEK</sequence>
<dbReference type="EMBL" id="UGGU01000003">
    <property type="protein sequence ID" value="STO31795.1"/>
    <property type="molecule type" value="Genomic_DNA"/>
</dbReference>
<evidence type="ECO:0000313" key="1">
    <source>
        <dbReference type="EMBL" id="STO31795.1"/>
    </source>
</evidence>
<evidence type="ECO:0000313" key="2">
    <source>
        <dbReference type="Proteomes" id="UP000255328"/>
    </source>
</evidence>
<dbReference type="Proteomes" id="UP000255328">
    <property type="component" value="Unassembled WGS sequence"/>
</dbReference>
<dbReference type="InterPro" id="IPR011330">
    <property type="entry name" value="Glyco_hydro/deAcase_b/a-brl"/>
</dbReference>